<protein>
    <submittedName>
        <fullName evidence="1">Uncharacterized protein</fullName>
    </submittedName>
</protein>
<name>A0A931H7L6_9BURK</name>
<evidence type="ECO:0000313" key="1">
    <source>
        <dbReference type="EMBL" id="MBG9390086.1"/>
    </source>
</evidence>
<keyword evidence="2" id="KW-1185">Reference proteome</keyword>
<dbReference type="RefSeq" id="WP_196987845.1">
    <property type="nucleotide sequence ID" value="NZ_JADWYS010000001.1"/>
</dbReference>
<gene>
    <name evidence="1" type="ORF">I5803_18805</name>
</gene>
<proteinExistence type="predicted"/>
<dbReference type="AlphaFoldDB" id="A0A931H7L6"/>
<organism evidence="1 2">
    <name type="scientific">Caenimonas aquaedulcis</name>
    <dbReference type="NCBI Taxonomy" id="2793270"/>
    <lineage>
        <taxon>Bacteria</taxon>
        <taxon>Pseudomonadati</taxon>
        <taxon>Pseudomonadota</taxon>
        <taxon>Betaproteobacteria</taxon>
        <taxon>Burkholderiales</taxon>
        <taxon>Comamonadaceae</taxon>
        <taxon>Caenimonas</taxon>
    </lineage>
</organism>
<dbReference type="EMBL" id="JADWYS010000001">
    <property type="protein sequence ID" value="MBG9390086.1"/>
    <property type="molecule type" value="Genomic_DNA"/>
</dbReference>
<accession>A0A931H7L6</accession>
<reference evidence="1" key="1">
    <citation type="submission" date="2020-11" db="EMBL/GenBank/DDBJ databases">
        <title>Bacterial whole genome sequence for Caenimonas sp. DR4.4.</title>
        <authorList>
            <person name="Le V."/>
            <person name="Ko S.-R."/>
            <person name="Ahn C.-Y."/>
            <person name="Oh H.-M."/>
        </authorList>
    </citation>
    <scope>NUCLEOTIDE SEQUENCE</scope>
    <source>
        <strain evidence="1">DR4.4</strain>
    </source>
</reference>
<comment type="caution">
    <text evidence="1">The sequence shown here is derived from an EMBL/GenBank/DDBJ whole genome shotgun (WGS) entry which is preliminary data.</text>
</comment>
<sequence length="111" mass="12841">MKPAPSSPSEFLSELNAIFPAFAPQTEPEEEAELTYHAIFLFHFNPFFGENFEKFTPEQLKAFARLLARSSVVPGSLENAVDTCFLEHTRQMKVSRELAKYWREAQRELEQ</sequence>
<dbReference type="Proteomes" id="UP000651050">
    <property type="component" value="Unassembled WGS sequence"/>
</dbReference>
<evidence type="ECO:0000313" key="2">
    <source>
        <dbReference type="Proteomes" id="UP000651050"/>
    </source>
</evidence>